<feature type="compositionally biased region" description="Basic and acidic residues" evidence="1">
    <location>
        <begin position="85"/>
        <end position="94"/>
    </location>
</feature>
<protein>
    <submittedName>
        <fullName evidence="2">Uncharacterized protein</fullName>
    </submittedName>
</protein>
<feature type="compositionally biased region" description="Low complexity" evidence="1">
    <location>
        <begin position="50"/>
        <end position="62"/>
    </location>
</feature>
<dbReference type="EMBL" id="JBBPBK010000005">
    <property type="protein sequence ID" value="KAK9284196.1"/>
    <property type="molecule type" value="Genomic_DNA"/>
</dbReference>
<dbReference type="AlphaFoldDB" id="A0AAP0RT79"/>
<dbReference type="Proteomes" id="UP001415857">
    <property type="component" value="Unassembled WGS sequence"/>
</dbReference>
<organism evidence="2 3">
    <name type="scientific">Liquidambar formosana</name>
    <name type="common">Formosan gum</name>
    <dbReference type="NCBI Taxonomy" id="63359"/>
    <lineage>
        <taxon>Eukaryota</taxon>
        <taxon>Viridiplantae</taxon>
        <taxon>Streptophyta</taxon>
        <taxon>Embryophyta</taxon>
        <taxon>Tracheophyta</taxon>
        <taxon>Spermatophyta</taxon>
        <taxon>Magnoliopsida</taxon>
        <taxon>eudicotyledons</taxon>
        <taxon>Gunneridae</taxon>
        <taxon>Pentapetalae</taxon>
        <taxon>Saxifragales</taxon>
        <taxon>Altingiaceae</taxon>
        <taxon>Liquidambar</taxon>
    </lineage>
</organism>
<keyword evidence="3" id="KW-1185">Reference proteome</keyword>
<accession>A0AAP0RT79</accession>
<evidence type="ECO:0000313" key="3">
    <source>
        <dbReference type="Proteomes" id="UP001415857"/>
    </source>
</evidence>
<proteinExistence type="predicted"/>
<name>A0AAP0RT79_LIQFO</name>
<evidence type="ECO:0000256" key="1">
    <source>
        <dbReference type="SAM" id="MobiDB-lite"/>
    </source>
</evidence>
<reference evidence="2 3" key="1">
    <citation type="journal article" date="2024" name="Plant J.">
        <title>Genome sequences and population genomics reveal climatic adaptation and genomic divergence between two closely related sweetgum species.</title>
        <authorList>
            <person name="Xu W.Q."/>
            <person name="Ren C.Q."/>
            <person name="Zhang X.Y."/>
            <person name="Comes H.P."/>
            <person name="Liu X.H."/>
            <person name="Li Y.G."/>
            <person name="Kettle C.J."/>
            <person name="Jalonen R."/>
            <person name="Gaisberger H."/>
            <person name="Ma Y.Z."/>
            <person name="Qiu Y.X."/>
        </authorList>
    </citation>
    <scope>NUCLEOTIDE SEQUENCE [LARGE SCALE GENOMIC DNA]</scope>
    <source>
        <strain evidence="2">Hangzhou</strain>
    </source>
</reference>
<evidence type="ECO:0000313" key="2">
    <source>
        <dbReference type="EMBL" id="KAK9284196.1"/>
    </source>
</evidence>
<gene>
    <name evidence="2" type="ORF">L1049_023365</name>
</gene>
<sequence length="145" mass="16450">MDWVSILQKPRRNYGNRAATCDVSTLPDLRPNLWPNKESSEREAEGPDYSGSPASSNGSNSNVTSPQMTKEAYSPYLRATTMPPERPKESRTDNFLRSNSFPFPEPNHLNHVHPKLTDYDELAAKFMTLKKDYLQNQNKSSSTMP</sequence>
<feature type="region of interest" description="Disordered" evidence="1">
    <location>
        <begin position="1"/>
        <end position="112"/>
    </location>
</feature>
<comment type="caution">
    <text evidence="2">The sequence shown here is derived from an EMBL/GenBank/DDBJ whole genome shotgun (WGS) entry which is preliminary data.</text>
</comment>